<evidence type="ECO:0000313" key="1">
    <source>
        <dbReference type="EMBL" id="TLD81107.1"/>
    </source>
</evidence>
<reference evidence="1 2" key="1">
    <citation type="journal article" date="2014" name="Genome Announc.">
        <title>Draft genome sequences of eight enterohepatic helicobacter species isolated from both laboratory and wild rodents.</title>
        <authorList>
            <person name="Sheh A."/>
            <person name="Shen Z."/>
            <person name="Fox J.G."/>
        </authorList>
    </citation>
    <scope>NUCLEOTIDE SEQUENCE [LARGE SCALE GENOMIC DNA]</scope>
    <source>
        <strain evidence="1 2">ATCC 700114</strain>
    </source>
</reference>
<accession>A0A4U8S602</accession>
<dbReference type="Pfam" id="PF01856">
    <property type="entry name" value="HP_OMP"/>
    <property type="match status" value="1"/>
</dbReference>
<protein>
    <submittedName>
        <fullName evidence="1">Outer membrane beta-barrel protein</fullName>
    </submittedName>
</protein>
<organism evidence="1 2">
    <name type="scientific">Helicobacter trogontum</name>
    <dbReference type="NCBI Taxonomy" id="50960"/>
    <lineage>
        <taxon>Bacteria</taxon>
        <taxon>Pseudomonadati</taxon>
        <taxon>Campylobacterota</taxon>
        <taxon>Epsilonproteobacteria</taxon>
        <taxon>Campylobacterales</taxon>
        <taxon>Helicobacteraceae</taxon>
        <taxon>Helicobacter</taxon>
    </lineage>
</organism>
<comment type="caution">
    <text evidence="1">The sequence shown here is derived from an EMBL/GenBank/DDBJ whole genome shotgun (WGS) entry which is preliminary data.</text>
</comment>
<name>A0A4U8S602_9HELI</name>
<proteinExistence type="predicted"/>
<evidence type="ECO:0000313" key="2">
    <source>
        <dbReference type="Proteomes" id="UP000029878"/>
    </source>
</evidence>
<dbReference type="RefSeq" id="WP_034345623.1">
    <property type="nucleotide sequence ID" value="NZ_FZNG01000039.1"/>
</dbReference>
<dbReference type="InterPro" id="IPR002718">
    <property type="entry name" value="OMP_Helicobacter"/>
</dbReference>
<gene>
    <name evidence="1" type="ORF">LS81_009050</name>
</gene>
<dbReference type="EMBL" id="JRPL02000028">
    <property type="protein sequence ID" value="TLD81107.1"/>
    <property type="molecule type" value="Genomic_DNA"/>
</dbReference>
<dbReference type="AlphaFoldDB" id="A0A4U8S602"/>
<dbReference type="Proteomes" id="UP000029878">
    <property type="component" value="Unassembled WGS sequence"/>
</dbReference>
<sequence>MKNFLKLILISPILFASLVKAQMFIGIDMGYDKGALTDKSGAASAAYGINVDPNRETHAFVMGGSVGFEHIFNKFIGTRTFITTLFGSPTSNDGLAYQVFTAEFNTDYVARFIEMDNLAFGAFFGTGFGSYVLNKRSQRFSEVPSMSVQFYLRLGITTKIKDRHIFDLTTQLPIVGYRFGRESWDVHYIDTGFQQIVKTPILAYTAVRVMISYRFIL</sequence>